<evidence type="ECO:0000313" key="2">
    <source>
        <dbReference type="EMBL" id="TLS37575.1"/>
    </source>
</evidence>
<protein>
    <recommendedName>
        <fullName evidence="1">DSBA-like thioredoxin domain-containing protein</fullName>
    </recommendedName>
</protein>
<dbReference type="EMBL" id="SWLG01000006">
    <property type="protein sequence ID" value="TLS37575.1"/>
    <property type="molecule type" value="Genomic_DNA"/>
</dbReference>
<dbReference type="OrthoDB" id="9799122at2"/>
<reference evidence="2 3" key="1">
    <citation type="submission" date="2019-04" db="EMBL/GenBank/DDBJ databases">
        <title>Bacillus caeni sp. nov., a bacterium isolated from mangrove sediment.</title>
        <authorList>
            <person name="Huang H."/>
            <person name="Mo K."/>
            <person name="Hu Y."/>
        </authorList>
    </citation>
    <scope>NUCLEOTIDE SEQUENCE [LARGE SCALE GENOMIC DNA]</scope>
    <source>
        <strain evidence="2 3">HB172195</strain>
    </source>
</reference>
<dbReference type="Proteomes" id="UP000308230">
    <property type="component" value="Unassembled WGS sequence"/>
</dbReference>
<evidence type="ECO:0000313" key="3">
    <source>
        <dbReference type="Proteomes" id="UP000308230"/>
    </source>
</evidence>
<gene>
    <name evidence="2" type="ORF">FCL54_10575</name>
</gene>
<dbReference type="Pfam" id="PF01323">
    <property type="entry name" value="DSBA"/>
    <property type="match status" value="1"/>
</dbReference>
<comment type="caution">
    <text evidence="2">The sequence shown here is derived from an EMBL/GenBank/DDBJ whole genome shotgun (WGS) entry which is preliminary data.</text>
</comment>
<proteinExistence type="predicted"/>
<dbReference type="GO" id="GO:0016491">
    <property type="term" value="F:oxidoreductase activity"/>
    <property type="evidence" value="ECO:0007669"/>
    <property type="project" value="InterPro"/>
</dbReference>
<sequence length="176" mass="19978">MKKEFDIEDEWVSYEIHPETPESGVSLKEKFPNADINAMYNQFNRAGAPYGIESTNVSILSNSQKALEASEYARDQGKFDQFHEEVFKSYFTEGKDIGDTNILLEIAERIGLNRTEMENALEKETYLPTLKEANEEGRRLGVSGTPTFIINGKYKVVGAQPLENFKQALRQLEATE</sequence>
<feature type="domain" description="DSBA-like thioredoxin" evidence="1">
    <location>
        <begin position="10"/>
        <end position="169"/>
    </location>
</feature>
<organism evidence="2 3">
    <name type="scientific">Exobacillus caeni</name>
    <dbReference type="NCBI Taxonomy" id="2574798"/>
    <lineage>
        <taxon>Bacteria</taxon>
        <taxon>Bacillati</taxon>
        <taxon>Bacillota</taxon>
        <taxon>Bacilli</taxon>
        <taxon>Bacillales</taxon>
        <taxon>Guptibacillaceae</taxon>
        <taxon>Exobacillus</taxon>
    </lineage>
</organism>
<dbReference type="InterPro" id="IPR001853">
    <property type="entry name" value="DSBA-like_thioredoxin_dom"/>
</dbReference>
<dbReference type="Gene3D" id="3.40.30.10">
    <property type="entry name" value="Glutaredoxin"/>
    <property type="match status" value="1"/>
</dbReference>
<dbReference type="PANTHER" id="PTHR13887">
    <property type="entry name" value="GLUTATHIONE S-TRANSFERASE KAPPA"/>
    <property type="match status" value="1"/>
</dbReference>
<evidence type="ECO:0000259" key="1">
    <source>
        <dbReference type="Pfam" id="PF01323"/>
    </source>
</evidence>
<dbReference type="SUPFAM" id="SSF52833">
    <property type="entry name" value="Thioredoxin-like"/>
    <property type="match status" value="1"/>
</dbReference>
<name>A0A5R9FD47_9BACL</name>
<dbReference type="InterPro" id="IPR036249">
    <property type="entry name" value="Thioredoxin-like_sf"/>
</dbReference>
<dbReference type="AlphaFoldDB" id="A0A5R9FD47"/>
<dbReference type="PANTHER" id="PTHR13887:SF41">
    <property type="entry name" value="THIOREDOXIN SUPERFAMILY PROTEIN"/>
    <property type="match status" value="1"/>
</dbReference>
<accession>A0A5R9FD47</accession>
<keyword evidence="3" id="KW-1185">Reference proteome</keyword>